<comment type="caution">
    <text evidence="11">The sequence shown here is derived from an EMBL/GenBank/DDBJ whole genome shotgun (WGS) entry which is preliminary data.</text>
</comment>
<dbReference type="PANTHER" id="PTHR43209">
    <property type="entry name" value="TRNA SULFURTRANSFERASE"/>
    <property type="match status" value="1"/>
</dbReference>
<reference evidence="11 12" key="1">
    <citation type="submission" date="2013-08" db="EMBL/GenBank/DDBJ databases">
        <authorList>
            <person name="Weinstock G."/>
            <person name="Sodergren E."/>
            <person name="Wylie T."/>
            <person name="Fulton L."/>
            <person name="Fulton R."/>
            <person name="Fronick C."/>
            <person name="O'Laughlin M."/>
            <person name="Godfrey J."/>
            <person name="Miner T."/>
            <person name="Herter B."/>
            <person name="Appelbaum E."/>
            <person name="Cordes M."/>
            <person name="Lek S."/>
            <person name="Wollam A."/>
            <person name="Pepin K.H."/>
            <person name="Palsikar V.B."/>
            <person name="Mitreva M."/>
            <person name="Wilson R.K."/>
        </authorList>
    </citation>
    <scope>NUCLEOTIDE SEQUENCE [LARGE SCALE GENOMIC DNA]</scope>
    <source>
        <strain evidence="11 12">ATCC 700332</strain>
    </source>
</reference>
<comment type="similarity">
    <text evidence="9">Belongs to the ThiI family.</text>
</comment>
<name>A0ABN0P014_TRELE</name>
<dbReference type="InterPro" id="IPR004114">
    <property type="entry name" value="THUMP_dom"/>
</dbReference>
<dbReference type="Gene3D" id="3.30.2130.30">
    <property type="match status" value="1"/>
</dbReference>
<dbReference type="Gene3D" id="3.40.50.620">
    <property type="entry name" value="HUPs"/>
    <property type="match status" value="1"/>
</dbReference>
<keyword evidence="2 9" id="KW-0963">Cytoplasm</keyword>
<feature type="binding site" evidence="9">
    <location>
        <position position="267"/>
    </location>
    <ligand>
        <name>ATP</name>
        <dbReference type="ChEBI" id="CHEBI:30616"/>
    </ligand>
</feature>
<evidence type="ECO:0000256" key="8">
    <source>
        <dbReference type="ARBA" id="ARBA00022977"/>
    </source>
</evidence>
<keyword evidence="4 9" id="KW-0808">Transferase</keyword>
<dbReference type="CDD" id="cd01712">
    <property type="entry name" value="PPase_ThiI"/>
    <property type="match status" value="1"/>
</dbReference>
<dbReference type="EMBL" id="AWVH01000023">
    <property type="protein sequence ID" value="ERJ93679.1"/>
    <property type="molecule type" value="Genomic_DNA"/>
</dbReference>
<accession>A0ABN0P014</accession>
<dbReference type="RefSeq" id="WP_021686992.1">
    <property type="nucleotide sequence ID" value="NZ_KI260564.1"/>
</dbReference>
<evidence type="ECO:0000256" key="1">
    <source>
        <dbReference type="ARBA" id="ARBA00004496"/>
    </source>
</evidence>
<dbReference type="InterPro" id="IPR020536">
    <property type="entry name" value="ThiI_AANH"/>
</dbReference>
<evidence type="ECO:0000256" key="2">
    <source>
        <dbReference type="ARBA" id="ARBA00022490"/>
    </source>
</evidence>
<comment type="pathway">
    <text evidence="9">Cofactor biosynthesis; thiamine diphosphate biosynthesis.</text>
</comment>
<dbReference type="InterPro" id="IPR050102">
    <property type="entry name" value="tRNA_sulfurtransferase_ThiI"/>
</dbReference>
<dbReference type="CDD" id="cd11716">
    <property type="entry name" value="THUMP_ThiI"/>
    <property type="match status" value="1"/>
</dbReference>
<dbReference type="InterPro" id="IPR049961">
    <property type="entry name" value="ThiI_N"/>
</dbReference>
<dbReference type="Proteomes" id="UP000016649">
    <property type="component" value="Unassembled WGS sequence"/>
</dbReference>
<dbReference type="HAMAP" id="MF_00021">
    <property type="entry name" value="ThiI"/>
    <property type="match status" value="1"/>
</dbReference>
<dbReference type="PROSITE" id="PS51165">
    <property type="entry name" value="THUMP"/>
    <property type="match status" value="1"/>
</dbReference>
<keyword evidence="8 9" id="KW-0784">Thiamine biosynthesis</keyword>
<evidence type="ECO:0000256" key="9">
    <source>
        <dbReference type="HAMAP-Rule" id="MF_00021"/>
    </source>
</evidence>
<keyword evidence="12" id="KW-1185">Reference proteome</keyword>
<evidence type="ECO:0000256" key="3">
    <source>
        <dbReference type="ARBA" id="ARBA00022555"/>
    </source>
</evidence>
<evidence type="ECO:0000313" key="12">
    <source>
        <dbReference type="Proteomes" id="UP000016649"/>
    </source>
</evidence>
<comment type="function">
    <text evidence="9">Catalyzes the ATP-dependent transfer of a sulfur to tRNA to produce 4-thiouridine in position 8 of tRNAs, which functions as a near-UV photosensor. Also catalyzes the transfer of sulfur to the sulfur carrier protein ThiS, forming ThiS-thiocarboxylate. This is a step in the synthesis of thiazole, in the thiamine biosynthesis pathway. The sulfur is donated as persulfide by IscS.</text>
</comment>
<evidence type="ECO:0000313" key="11">
    <source>
        <dbReference type="EMBL" id="ERJ93679.1"/>
    </source>
</evidence>
<sequence>MDECITECTYLVKLGELTLKGSNIRFFEKKLIHNAYQYIHHPKVKIRLYGGRMYVDCPETACTQVEFMLDKLIGIAGWAKAVVCEKNINAISEAVYAQALQAQNNGSKTFKLEARRSDKAFTLTSYEICVQAASSVVEKNILTVDVHRPDTTIYVEVRDRCFVYGFSHKGRRGLPAGTGGKALLLLSGGIDSPVAGYRMIRRGMNIDCVYFHAYPYTSEEAKKKAEDLAAVLAQYGITIRMHIISFTEIQMRIKQSGPQDWSTMLLRMCMMKAASILAKKTGAACLISGESLGQVASQTVENLSITESAGSLPLLRPLIGMDKEEIIQTALEIGTYDISILPYEDCCVLFAPKHPVLHGNVIQAQELYANLDCESFIQKAVDEREIKIFKAV</sequence>
<dbReference type="InterPro" id="IPR014729">
    <property type="entry name" value="Rossmann-like_a/b/a_fold"/>
</dbReference>
<dbReference type="SMART" id="SM00981">
    <property type="entry name" value="THUMP"/>
    <property type="match status" value="1"/>
</dbReference>
<dbReference type="InterPro" id="IPR003720">
    <property type="entry name" value="tRNA_STrfase"/>
</dbReference>
<dbReference type="InterPro" id="IPR049962">
    <property type="entry name" value="THUMP_ThiI"/>
</dbReference>
<dbReference type="EC" id="2.8.1.4" evidence="9"/>
<dbReference type="SUPFAM" id="SSF52402">
    <property type="entry name" value="Adenine nucleotide alpha hydrolases-like"/>
    <property type="match status" value="1"/>
</dbReference>
<keyword evidence="7 9" id="KW-0694">RNA-binding</keyword>
<feature type="binding site" evidence="9">
    <location>
        <position position="289"/>
    </location>
    <ligand>
        <name>ATP</name>
        <dbReference type="ChEBI" id="CHEBI:30616"/>
    </ligand>
</feature>
<evidence type="ECO:0000259" key="10">
    <source>
        <dbReference type="PROSITE" id="PS51165"/>
    </source>
</evidence>
<evidence type="ECO:0000256" key="5">
    <source>
        <dbReference type="ARBA" id="ARBA00022741"/>
    </source>
</evidence>
<gene>
    <name evidence="9" type="primary">thiI</name>
    <name evidence="11" type="ORF">HMPREF9193_00773</name>
</gene>
<proteinExistence type="inferred from homology"/>
<organism evidence="11 12">
    <name type="scientific">Treponema lecithinolyticum ATCC 700332</name>
    <dbReference type="NCBI Taxonomy" id="1321815"/>
    <lineage>
        <taxon>Bacteria</taxon>
        <taxon>Pseudomonadati</taxon>
        <taxon>Spirochaetota</taxon>
        <taxon>Spirochaetia</taxon>
        <taxon>Spirochaetales</taxon>
        <taxon>Treponemataceae</taxon>
        <taxon>Treponema</taxon>
    </lineage>
</organism>
<feature type="domain" description="THUMP" evidence="10">
    <location>
        <begin position="63"/>
        <end position="169"/>
    </location>
</feature>
<dbReference type="SUPFAM" id="SSF143437">
    <property type="entry name" value="THUMP domain-like"/>
    <property type="match status" value="1"/>
</dbReference>
<protein>
    <recommendedName>
        <fullName evidence="9">Probable tRNA sulfurtransferase</fullName>
        <ecNumber evidence="9">2.8.1.4</ecNumber>
    </recommendedName>
    <alternativeName>
        <fullName evidence="9">Sulfur carrier protein ThiS sulfurtransferase</fullName>
    </alternativeName>
    <alternativeName>
        <fullName evidence="9">Thiamine biosynthesis protein ThiI</fullName>
    </alternativeName>
    <alternativeName>
        <fullName evidence="9">tRNA 4-thiouridine synthase</fullName>
    </alternativeName>
</protein>
<feature type="binding site" evidence="9">
    <location>
        <begin position="210"/>
        <end position="211"/>
    </location>
    <ligand>
        <name>ATP</name>
        <dbReference type="ChEBI" id="CHEBI:30616"/>
    </ligand>
</feature>
<keyword evidence="6 9" id="KW-0067">ATP-binding</keyword>
<comment type="catalytic activity">
    <reaction evidence="9">
        <text>[ThiI sulfur-carrier protein]-S-sulfanyl-L-cysteine + a uridine in tRNA + 2 reduced [2Fe-2S]-[ferredoxin] + ATP + H(+) = [ThiI sulfur-carrier protein]-L-cysteine + a 4-thiouridine in tRNA + 2 oxidized [2Fe-2S]-[ferredoxin] + AMP + diphosphate</text>
        <dbReference type="Rhea" id="RHEA:24176"/>
        <dbReference type="Rhea" id="RHEA-COMP:10000"/>
        <dbReference type="Rhea" id="RHEA-COMP:10001"/>
        <dbReference type="Rhea" id="RHEA-COMP:13337"/>
        <dbReference type="Rhea" id="RHEA-COMP:13338"/>
        <dbReference type="Rhea" id="RHEA-COMP:13339"/>
        <dbReference type="Rhea" id="RHEA-COMP:13340"/>
        <dbReference type="ChEBI" id="CHEBI:15378"/>
        <dbReference type="ChEBI" id="CHEBI:29950"/>
        <dbReference type="ChEBI" id="CHEBI:30616"/>
        <dbReference type="ChEBI" id="CHEBI:33019"/>
        <dbReference type="ChEBI" id="CHEBI:33737"/>
        <dbReference type="ChEBI" id="CHEBI:33738"/>
        <dbReference type="ChEBI" id="CHEBI:61963"/>
        <dbReference type="ChEBI" id="CHEBI:65315"/>
        <dbReference type="ChEBI" id="CHEBI:136798"/>
        <dbReference type="ChEBI" id="CHEBI:456215"/>
        <dbReference type="EC" id="2.8.1.4"/>
    </reaction>
</comment>
<evidence type="ECO:0000256" key="4">
    <source>
        <dbReference type="ARBA" id="ARBA00022679"/>
    </source>
</evidence>
<keyword evidence="3 9" id="KW-0820">tRNA-binding</keyword>
<dbReference type="Pfam" id="PF22025">
    <property type="entry name" value="ThiI_fer"/>
    <property type="match status" value="1"/>
</dbReference>
<comment type="catalytic activity">
    <reaction evidence="9">
        <text>[ThiS sulfur-carrier protein]-C-terminal Gly-Gly-AMP + S-sulfanyl-L-cysteinyl-[cysteine desulfurase] + AH2 = [ThiS sulfur-carrier protein]-C-terminal-Gly-aminoethanethioate + L-cysteinyl-[cysteine desulfurase] + A + AMP + 2 H(+)</text>
        <dbReference type="Rhea" id="RHEA:43340"/>
        <dbReference type="Rhea" id="RHEA-COMP:12157"/>
        <dbReference type="Rhea" id="RHEA-COMP:12158"/>
        <dbReference type="Rhea" id="RHEA-COMP:12910"/>
        <dbReference type="Rhea" id="RHEA-COMP:19908"/>
        <dbReference type="ChEBI" id="CHEBI:13193"/>
        <dbReference type="ChEBI" id="CHEBI:15378"/>
        <dbReference type="ChEBI" id="CHEBI:17499"/>
        <dbReference type="ChEBI" id="CHEBI:29950"/>
        <dbReference type="ChEBI" id="CHEBI:61963"/>
        <dbReference type="ChEBI" id="CHEBI:90618"/>
        <dbReference type="ChEBI" id="CHEBI:232372"/>
        <dbReference type="ChEBI" id="CHEBI:456215"/>
    </reaction>
</comment>
<evidence type="ECO:0000256" key="6">
    <source>
        <dbReference type="ARBA" id="ARBA00022840"/>
    </source>
</evidence>
<dbReference type="InterPro" id="IPR054173">
    <property type="entry name" value="ThiI_fer"/>
</dbReference>
<dbReference type="PANTHER" id="PTHR43209:SF1">
    <property type="entry name" value="TRNA SULFURTRANSFERASE"/>
    <property type="match status" value="1"/>
</dbReference>
<dbReference type="NCBIfam" id="TIGR00342">
    <property type="entry name" value="tRNA uracil 4-sulfurtransferase ThiI"/>
    <property type="match status" value="1"/>
</dbReference>
<dbReference type="Pfam" id="PF02926">
    <property type="entry name" value="THUMP"/>
    <property type="match status" value="1"/>
</dbReference>
<dbReference type="Pfam" id="PF02568">
    <property type="entry name" value="ThiI"/>
    <property type="match status" value="1"/>
</dbReference>
<keyword evidence="5 9" id="KW-0547">Nucleotide-binding</keyword>
<evidence type="ECO:0000256" key="7">
    <source>
        <dbReference type="ARBA" id="ARBA00022884"/>
    </source>
</evidence>
<comment type="subcellular location">
    <subcellularLocation>
        <location evidence="1 9">Cytoplasm</location>
    </subcellularLocation>
</comment>
<feature type="binding site" evidence="9">
    <location>
        <position position="298"/>
    </location>
    <ligand>
        <name>ATP</name>
        <dbReference type="ChEBI" id="CHEBI:30616"/>
    </ligand>
</feature>
<feature type="binding site" evidence="9">
    <location>
        <begin position="185"/>
        <end position="186"/>
    </location>
    <ligand>
        <name>ATP</name>
        <dbReference type="ChEBI" id="CHEBI:30616"/>
    </ligand>
</feature>